<reference evidence="1" key="1">
    <citation type="submission" date="2018-02" db="EMBL/GenBank/DDBJ databases">
        <title>Rhizophora mucronata_Transcriptome.</title>
        <authorList>
            <person name="Meera S.P."/>
            <person name="Sreeshan A."/>
            <person name="Augustine A."/>
        </authorList>
    </citation>
    <scope>NUCLEOTIDE SEQUENCE</scope>
    <source>
        <tissue evidence="1">Leaf</tissue>
    </source>
</reference>
<name>A0A2P2PK60_RHIMU</name>
<sequence length="57" mass="6398">MTFLNNNITTLWSHGDFNSLCYLINTLQHSCPSSNPKIDIFGHITSIAYNPTARLSN</sequence>
<dbReference type="EMBL" id="GGEC01074650">
    <property type="protein sequence ID" value="MBX55134.1"/>
    <property type="molecule type" value="Transcribed_RNA"/>
</dbReference>
<accession>A0A2P2PK60</accession>
<evidence type="ECO:0000313" key="1">
    <source>
        <dbReference type="EMBL" id="MBX55134.1"/>
    </source>
</evidence>
<dbReference type="AlphaFoldDB" id="A0A2P2PK60"/>
<proteinExistence type="predicted"/>
<protein>
    <submittedName>
        <fullName evidence="1">Uncharacterized protein</fullName>
    </submittedName>
</protein>
<organism evidence="1">
    <name type="scientific">Rhizophora mucronata</name>
    <name type="common">Asiatic mangrove</name>
    <dbReference type="NCBI Taxonomy" id="61149"/>
    <lineage>
        <taxon>Eukaryota</taxon>
        <taxon>Viridiplantae</taxon>
        <taxon>Streptophyta</taxon>
        <taxon>Embryophyta</taxon>
        <taxon>Tracheophyta</taxon>
        <taxon>Spermatophyta</taxon>
        <taxon>Magnoliopsida</taxon>
        <taxon>eudicotyledons</taxon>
        <taxon>Gunneridae</taxon>
        <taxon>Pentapetalae</taxon>
        <taxon>rosids</taxon>
        <taxon>fabids</taxon>
        <taxon>Malpighiales</taxon>
        <taxon>Rhizophoraceae</taxon>
        <taxon>Rhizophora</taxon>
    </lineage>
</organism>